<dbReference type="AlphaFoldDB" id="V2Y158"/>
<sequence>MKLLQIFIFIVLLFQPHLESSSTFQFLPLFLRHFIDYFRKPQFIENSRKFDKNKPFLTDNKID</sequence>
<reference evidence="1 2" key="1">
    <citation type="submission" date="2013-06" db="EMBL/GenBank/DDBJ databases">
        <authorList>
            <person name="Weinstock G."/>
            <person name="Sodergren E."/>
            <person name="Clifton S."/>
            <person name="Fulton L."/>
            <person name="Fulton B."/>
            <person name="Courtney L."/>
            <person name="Fronick C."/>
            <person name="Harrison M."/>
            <person name="Strong C."/>
            <person name="Farmer C."/>
            <person name="Delahaunty K."/>
            <person name="Markovic C."/>
            <person name="Hall O."/>
            <person name="Minx P."/>
            <person name="Tomlinson C."/>
            <person name="Mitreva M."/>
            <person name="Nelson J."/>
            <person name="Hou S."/>
            <person name="Wollam A."/>
            <person name="Pepin K.H."/>
            <person name="Johnson M."/>
            <person name="Bhonagiri V."/>
            <person name="Nash W.E."/>
            <person name="Warren W."/>
            <person name="Chinwalla A."/>
            <person name="Mardis E.R."/>
            <person name="Wilson R.K."/>
        </authorList>
    </citation>
    <scope>NUCLEOTIDE SEQUENCE [LARGE SCALE GENOMIC DNA]</scope>
    <source>
        <strain evidence="1 2">ATCC 51271</strain>
    </source>
</reference>
<evidence type="ECO:0000313" key="1">
    <source>
        <dbReference type="EMBL" id="ESL02698.1"/>
    </source>
</evidence>
<evidence type="ECO:0000313" key="2">
    <source>
        <dbReference type="Proteomes" id="UP000018227"/>
    </source>
</evidence>
<dbReference type="STRING" id="592026.GCWU0000282_001568"/>
<dbReference type="HOGENOM" id="CLU_2877535_0_0_9"/>
<proteinExistence type="predicted"/>
<comment type="caution">
    <text evidence="1">The sequence shown here is derived from an EMBL/GenBank/DDBJ whole genome shotgun (WGS) entry which is preliminary data.</text>
</comment>
<protein>
    <submittedName>
        <fullName evidence="1">Uncharacterized protein</fullName>
    </submittedName>
</protein>
<organism evidence="1 2">
    <name type="scientific">Catonella morbi ATCC 51271</name>
    <dbReference type="NCBI Taxonomy" id="592026"/>
    <lineage>
        <taxon>Bacteria</taxon>
        <taxon>Bacillati</taxon>
        <taxon>Bacillota</taxon>
        <taxon>Clostridia</taxon>
        <taxon>Lachnospirales</taxon>
        <taxon>Lachnospiraceae</taxon>
        <taxon>Catonella</taxon>
    </lineage>
</organism>
<gene>
    <name evidence="1" type="ORF">GCWU0000282_001568</name>
</gene>
<keyword evidence="2" id="KW-1185">Reference proteome</keyword>
<dbReference type="Proteomes" id="UP000018227">
    <property type="component" value="Unassembled WGS sequence"/>
</dbReference>
<accession>V2Y158</accession>
<name>V2Y158_9FIRM</name>
<dbReference type="EMBL" id="ACIL03000013">
    <property type="protein sequence ID" value="ESL02698.1"/>
    <property type="molecule type" value="Genomic_DNA"/>
</dbReference>